<reference evidence="2 3" key="1">
    <citation type="submission" date="2020-09" db="EMBL/GenBank/DDBJ databases">
        <title>De no assembly of potato wild relative species, Solanum commersonii.</title>
        <authorList>
            <person name="Cho K."/>
        </authorList>
    </citation>
    <scope>NUCLEOTIDE SEQUENCE [LARGE SCALE GENOMIC DNA]</scope>
    <source>
        <strain evidence="2">LZ3.2</strain>
        <tissue evidence="2">Leaf</tissue>
    </source>
</reference>
<protein>
    <submittedName>
        <fullName evidence="2">Uncharacterized protein</fullName>
    </submittedName>
</protein>
<accession>A0A9J5ZF09</accession>
<evidence type="ECO:0000256" key="1">
    <source>
        <dbReference type="SAM" id="MobiDB-lite"/>
    </source>
</evidence>
<name>A0A9J5ZF09_SOLCO</name>
<dbReference type="AlphaFoldDB" id="A0A9J5ZF09"/>
<keyword evidence="3" id="KW-1185">Reference proteome</keyword>
<gene>
    <name evidence="2" type="ORF">H5410_021397</name>
</gene>
<evidence type="ECO:0000313" key="3">
    <source>
        <dbReference type="Proteomes" id="UP000824120"/>
    </source>
</evidence>
<organism evidence="2 3">
    <name type="scientific">Solanum commersonii</name>
    <name type="common">Commerson's wild potato</name>
    <name type="synonym">Commerson's nightshade</name>
    <dbReference type="NCBI Taxonomy" id="4109"/>
    <lineage>
        <taxon>Eukaryota</taxon>
        <taxon>Viridiplantae</taxon>
        <taxon>Streptophyta</taxon>
        <taxon>Embryophyta</taxon>
        <taxon>Tracheophyta</taxon>
        <taxon>Spermatophyta</taxon>
        <taxon>Magnoliopsida</taxon>
        <taxon>eudicotyledons</taxon>
        <taxon>Gunneridae</taxon>
        <taxon>Pentapetalae</taxon>
        <taxon>asterids</taxon>
        <taxon>lamiids</taxon>
        <taxon>Solanales</taxon>
        <taxon>Solanaceae</taxon>
        <taxon>Solanoideae</taxon>
        <taxon>Solaneae</taxon>
        <taxon>Solanum</taxon>
    </lineage>
</organism>
<proteinExistence type="predicted"/>
<dbReference type="Proteomes" id="UP000824120">
    <property type="component" value="Chromosome 4"/>
</dbReference>
<evidence type="ECO:0000313" key="2">
    <source>
        <dbReference type="EMBL" id="KAG5610116.1"/>
    </source>
</evidence>
<dbReference type="EMBL" id="JACXVP010000004">
    <property type="protein sequence ID" value="KAG5610116.1"/>
    <property type="molecule type" value="Genomic_DNA"/>
</dbReference>
<sequence length="108" mass="12244">MRPTPHRVDSQTTNVAPLRRGPRVDVPMGEDLIHIVGKMQDMGPHYASIDEHPTYSFLARPTGPRDYIISSHSTRMTMIPLARVRSWRVDGHPTTSPKAIDEEINYLV</sequence>
<feature type="region of interest" description="Disordered" evidence="1">
    <location>
        <begin position="1"/>
        <end position="23"/>
    </location>
</feature>
<comment type="caution">
    <text evidence="2">The sequence shown here is derived from an EMBL/GenBank/DDBJ whole genome shotgun (WGS) entry which is preliminary data.</text>
</comment>